<dbReference type="Proteomes" id="UP001558652">
    <property type="component" value="Unassembled WGS sequence"/>
</dbReference>
<organism evidence="2 3">
    <name type="scientific">Ranatra chinensis</name>
    <dbReference type="NCBI Taxonomy" id="642074"/>
    <lineage>
        <taxon>Eukaryota</taxon>
        <taxon>Metazoa</taxon>
        <taxon>Ecdysozoa</taxon>
        <taxon>Arthropoda</taxon>
        <taxon>Hexapoda</taxon>
        <taxon>Insecta</taxon>
        <taxon>Pterygota</taxon>
        <taxon>Neoptera</taxon>
        <taxon>Paraneoptera</taxon>
        <taxon>Hemiptera</taxon>
        <taxon>Heteroptera</taxon>
        <taxon>Panheteroptera</taxon>
        <taxon>Nepomorpha</taxon>
        <taxon>Nepidae</taxon>
        <taxon>Ranatrinae</taxon>
        <taxon>Ranatra</taxon>
    </lineage>
</organism>
<feature type="compositionally biased region" description="Basic residues" evidence="1">
    <location>
        <begin position="153"/>
        <end position="167"/>
    </location>
</feature>
<evidence type="ECO:0000256" key="1">
    <source>
        <dbReference type="SAM" id="MobiDB-lite"/>
    </source>
</evidence>
<evidence type="ECO:0000313" key="2">
    <source>
        <dbReference type="EMBL" id="KAL1130770.1"/>
    </source>
</evidence>
<dbReference type="EMBL" id="JBFDAA010000007">
    <property type="protein sequence ID" value="KAL1130770.1"/>
    <property type="molecule type" value="Genomic_DNA"/>
</dbReference>
<accession>A0ABD0YHJ4</accession>
<gene>
    <name evidence="2" type="ORF">AAG570_012011</name>
</gene>
<feature type="compositionally biased region" description="Low complexity" evidence="1">
    <location>
        <begin position="11"/>
        <end position="31"/>
    </location>
</feature>
<dbReference type="AlphaFoldDB" id="A0ABD0YHJ4"/>
<feature type="compositionally biased region" description="Basic and acidic residues" evidence="1">
    <location>
        <begin position="142"/>
        <end position="152"/>
    </location>
</feature>
<evidence type="ECO:0000313" key="3">
    <source>
        <dbReference type="Proteomes" id="UP001558652"/>
    </source>
</evidence>
<comment type="caution">
    <text evidence="2">The sequence shown here is derived from an EMBL/GenBank/DDBJ whole genome shotgun (WGS) entry which is preliminary data.</text>
</comment>
<sequence>MTRSRRRRKLGSSSGLQRTATPSSESLSDLLTDSFFDDDSEDFSVGSTSLDSITAQTVIEWFFNHLKGLAETHPLKTSGEVVPKCVARFLDMTPEEVTALQERLKESLRGEGRPSAQHPPPFATHVDSWELVRAYSTEEEDGTRIKSPEAQRPRKSALRTNKKQQKKKCSFLIAKEELEGNKKDSATQTEPLTLEELQVVKEAQMVAAVIENSKISF</sequence>
<name>A0ABD0YHJ4_9HEMI</name>
<protein>
    <submittedName>
        <fullName evidence="2">Uncharacterized protein</fullName>
    </submittedName>
</protein>
<feature type="region of interest" description="Disordered" evidence="1">
    <location>
        <begin position="137"/>
        <end position="167"/>
    </location>
</feature>
<reference evidence="2 3" key="1">
    <citation type="submission" date="2024-07" db="EMBL/GenBank/DDBJ databases">
        <title>Chromosome-level genome assembly of the water stick insect Ranatra chinensis (Heteroptera: Nepidae).</title>
        <authorList>
            <person name="Liu X."/>
        </authorList>
    </citation>
    <scope>NUCLEOTIDE SEQUENCE [LARGE SCALE GENOMIC DNA]</scope>
    <source>
        <strain evidence="2">Cailab_2021Rc</strain>
        <tissue evidence="2">Muscle</tissue>
    </source>
</reference>
<keyword evidence="3" id="KW-1185">Reference proteome</keyword>
<proteinExistence type="predicted"/>
<feature type="compositionally biased region" description="Basic residues" evidence="1">
    <location>
        <begin position="1"/>
        <end position="10"/>
    </location>
</feature>
<feature type="region of interest" description="Disordered" evidence="1">
    <location>
        <begin position="1"/>
        <end position="31"/>
    </location>
</feature>